<proteinExistence type="predicted"/>
<reference evidence="3" key="1">
    <citation type="submission" date="2020-10" db="EMBL/GenBank/DDBJ databases">
        <title>Taxonomic study of unclassified bacteria belonging to the class Ktedonobacteria.</title>
        <authorList>
            <person name="Yabe S."/>
            <person name="Wang C.M."/>
            <person name="Zheng Y."/>
            <person name="Sakai Y."/>
            <person name="Cavaletti L."/>
            <person name="Monciardini P."/>
            <person name="Donadio S."/>
        </authorList>
    </citation>
    <scope>NUCLEOTIDE SEQUENCE</scope>
    <source>
        <strain evidence="3">SOSP1-1</strain>
    </source>
</reference>
<protein>
    <submittedName>
        <fullName evidence="3">Uncharacterized protein</fullName>
    </submittedName>
</protein>
<evidence type="ECO:0000313" key="4">
    <source>
        <dbReference type="Proteomes" id="UP000612362"/>
    </source>
</evidence>
<keyword evidence="2" id="KW-0472">Membrane</keyword>
<organism evidence="3 4">
    <name type="scientific">Ktedonospora formicarum</name>
    <dbReference type="NCBI Taxonomy" id="2778364"/>
    <lineage>
        <taxon>Bacteria</taxon>
        <taxon>Bacillati</taxon>
        <taxon>Chloroflexota</taxon>
        <taxon>Ktedonobacteria</taxon>
        <taxon>Ktedonobacterales</taxon>
        <taxon>Ktedonobacteraceae</taxon>
        <taxon>Ktedonospora</taxon>
    </lineage>
</organism>
<gene>
    <name evidence="3" type="ORF">KSX_83810</name>
</gene>
<keyword evidence="2" id="KW-0812">Transmembrane</keyword>
<dbReference type="Gene3D" id="2.60.260.20">
    <property type="entry name" value="Urease metallochaperone UreE, N-terminal domain"/>
    <property type="match status" value="1"/>
</dbReference>
<feature type="transmembrane region" description="Helical" evidence="2">
    <location>
        <begin position="213"/>
        <end position="235"/>
    </location>
</feature>
<keyword evidence="4" id="KW-1185">Reference proteome</keyword>
<dbReference type="GO" id="GO:0006457">
    <property type="term" value="P:protein folding"/>
    <property type="evidence" value="ECO:0007669"/>
    <property type="project" value="InterPro"/>
</dbReference>
<keyword evidence="2" id="KW-1133">Transmembrane helix</keyword>
<accession>A0A8J3MXY6</accession>
<evidence type="ECO:0000256" key="1">
    <source>
        <dbReference type="SAM" id="MobiDB-lite"/>
    </source>
</evidence>
<evidence type="ECO:0000313" key="3">
    <source>
        <dbReference type="EMBL" id="GHO50218.1"/>
    </source>
</evidence>
<dbReference type="SUPFAM" id="SSF49493">
    <property type="entry name" value="HSP40/DnaJ peptide-binding domain"/>
    <property type="match status" value="1"/>
</dbReference>
<feature type="compositionally biased region" description="Low complexity" evidence="1">
    <location>
        <begin position="135"/>
        <end position="152"/>
    </location>
</feature>
<dbReference type="EMBL" id="BNJF01000007">
    <property type="protein sequence ID" value="GHO50218.1"/>
    <property type="molecule type" value="Genomic_DNA"/>
</dbReference>
<evidence type="ECO:0000256" key="2">
    <source>
        <dbReference type="SAM" id="Phobius"/>
    </source>
</evidence>
<dbReference type="GO" id="GO:0051082">
    <property type="term" value="F:unfolded protein binding"/>
    <property type="evidence" value="ECO:0007669"/>
    <property type="project" value="InterPro"/>
</dbReference>
<feature type="region of interest" description="Disordered" evidence="1">
    <location>
        <begin position="87"/>
        <end position="195"/>
    </location>
</feature>
<feature type="compositionally biased region" description="Polar residues" evidence="1">
    <location>
        <begin position="113"/>
        <end position="124"/>
    </location>
</feature>
<dbReference type="InterPro" id="IPR008971">
    <property type="entry name" value="HSP40/DnaJ_pept-bd"/>
</dbReference>
<name>A0A8J3MXY6_9CHLR</name>
<feature type="compositionally biased region" description="Polar residues" evidence="1">
    <location>
        <begin position="183"/>
        <end position="194"/>
    </location>
</feature>
<comment type="caution">
    <text evidence="3">The sequence shown here is derived from an EMBL/GenBank/DDBJ whole genome shotgun (WGS) entry which is preliminary data.</text>
</comment>
<dbReference type="Proteomes" id="UP000612362">
    <property type="component" value="Unassembled WGS sequence"/>
</dbReference>
<sequence length="342" mass="35738">MSNDIRSTLIISRQEAVNGTVRTISLPNGQQIPISVPAGAFEGQVLQFPLPGQTELLTLTIHVSDGLGNPPSGDGAFAANASSTPIPFETRTVPSGPHAAGYALEVPPPPSGASWQQAQMSGTNVPPPPPQSSETNWQQSQTSGQNWQQAQASGANIPPPPPQVSGPNWQQQYPVAPSPDPQSGPNAYATTPQVGQPYYPPAPVRKGGIGTRAIVLIVLAVVIIVGASALIFVNYNAQQTANINANKTATAQTATGVVNATSTSQVNGTQTAQVEATTASIQATNTVKQANPNPMVVMGFWQSMIGWMGRVEIPGQAIRSARLLMVRIMSEVPESGIFTFVP</sequence>
<dbReference type="AlphaFoldDB" id="A0A8J3MXY6"/>